<keyword evidence="2" id="KW-1185">Reference proteome</keyword>
<dbReference type="GO" id="GO:0004190">
    <property type="term" value="F:aspartic-type endopeptidase activity"/>
    <property type="evidence" value="ECO:0007669"/>
    <property type="project" value="InterPro"/>
</dbReference>
<organism evidence="1 2">
    <name type="scientific">Cyprinus carpio carpio</name>
    <dbReference type="NCBI Taxonomy" id="630221"/>
    <lineage>
        <taxon>Eukaryota</taxon>
        <taxon>Metazoa</taxon>
        <taxon>Chordata</taxon>
        <taxon>Craniata</taxon>
        <taxon>Vertebrata</taxon>
        <taxon>Euteleostomi</taxon>
        <taxon>Actinopterygii</taxon>
        <taxon>Neopterygii</taxon>
        <taxon>Teleostei</taxon>
        <taxon>Ostariophysi</taxon>
        <taxon>Cypriniformes</taxon>
        <taxon>Cyprinidae</taxon>
        <taxon>Cyprininae</taxon>
        <taxon>Cyprinus</taxon>
    </lineage>
</organism>
<proteinExistence type="predicted"/>
<dbReference type="AlphaFoldDB" id="A0A8C1B9Z0"/>
<reference evidence="1" key="1">
    <citation type="submission" date="2025-08" db="UniProtKB">
        <authorList>
            <consortium name="Ensembl"/>
        </authorList>
    </citation>
    <scope>IDENTIFICATION</scope>
</reference>
<protein>
    <recommendedName>
        <fullName evidence="3">Peptidase A2 domain-containing protein</fullName>
    </recommendedName>
</protein>
<accession>A0A8C1B9Z0</accession>
<evidence type="ECO:0000313" key="2">
    <source>
        <dbReference type="Proteomes" id="UP001108240"/>
    </source>
</evidence>
<dbReference type="Proteomes" id="UP001108240">
    <property type="component" value="Unplaced"/>
</dbReference>
<dbReference type="GO" id="GO:0006508">
    <property type="term" value="P:proteolysis"/>
    <property type="evidence" value="ECO:0007669"/>
    <property type="project" value="InterPro"/>
</dbReference>
<sequence>VLFSEKLLVSVKMSEPQLEGVSGSNIVPMIDMETSGQLNAAPRPVFMPETFTGTGREWSDWADQFEMAAGINGWDDELKLKFMSLLLSGRARDIYCGLSEEARRNFTQLKAAMGKCLEPCESTDWNRSQPGTVGVYMFGKVGGVETRLLVDTGAQVSIVPKQFWLEATGGVGELVEYNGSLSVANGEKMEAVGQWTTICQFDSLAVVMDFVVADINPGEVLLGSDFLVKFGAKLDLGELCCYLMGKKIVIQLQADFQVPPLIIGMLEPGSSLPRHCD</sequence>
<evidence type="ECO:0008006" key="3">
    <source>
        <dbReference type="Google" id="ProtNLM"/>
    </source>
</evidence>
<dbReference type="SUPFAM" id="SSF50630">
    <property type="entry name" value="Acid proteases"/>
    <property type="match status" value="1"/>
</dbReference>
<dbReference type="OMA" id="MIDMETS"/>
<dbReference type="InterPro" id="IPR021109">
    <property type="entry name" value="Peptidase_aspartic_dom_sf"/>
</dbReference>
<dbReference type="Ensembl" id="ENSCCRT00000032737.2">
    <property type="protein sequence ID" value="ENSCCRP00000030163.2"/>
    <property type="gene ID" value="ENSCCRG00000016305.2"/>
</dbReference>
<reference evidence="1" key="2">
    <citation type="submission" date="2025-09" db="UniProtKB">
        <authorList>
            <consortium name="Ensembl"/>
        </authorList>
    </citation>
    <scope>IDENTIFICATION</scope>
</reference>
<dbReference type="CDD" id="cd00303">
    <property type="entry name" value="retropepsin_like"/>
    <property type="match status" value="1"/>
</dbReference>
<dbReference type="GeneTree" id="ENSGT00390000017260"/>
<dbReference type="PROSITE" id="PS00141">
    <property type="entry name" value="ASP_PROTEASE"/>
    <property type="match status" value="1"/>
</dbReference>
<evidence type="ECO:0000313" key="1">
    <source>
        <dbReference type="Ensembl" id="ENSCCRP00000030163.2"/>
    </source>
</evidence>
<dbReference type="InterPro" id="IPR001969">
    <property type="entry name" value="Aspartic_peptidase_AS"/>
</dbReference>
<name>A0A8C1B9Z0_CYPCA</name>
<dbReference type="Pfam" id="PF13975">
    <property type="entry name" value="gag-asp_proteas"/>
    <property type="match status" value="1"/>
</dbReference>
<dbReference type="Gene3D" id="2.40.70.10">
    <property type="entry name" value="Acid Proteases"/>
    <property type="match status" value="1"/>
</dbReference>